<dbReference type="InterPro" id="IPR021605">
    <property type="entry name" value="Pcf11_Clp1-ID"/>
</dbReference>
<dbReference type="InterPro" id="IPR006569">
    <property type="entry name" value="CID_dom"/>
</dbReference>
<dbReference type="PANTHER" id="PTHR15921:SF3">
    <property type="entry name" value="PRE-MRNA CLEAVAGE COMPLEX 2 PROTEIN PCF11"/>
    <property type="match status" value="1"/>
</dbReference>
<feature type="compositionally biased region" description="Low complexity" evidence="1">
    <location>
        <begin position="473"/>
        <end position="485"/>
    </location>
</feature>
<feature type="region of interest" description="Disordered" evidence="1">
    <location>
        <begin position="149"/>
        <end position="251"/>
    </location>
</feature>
<evidence type="ECO:0000313" key="3">
    <source>
        <dbReference type="EMBL" id="KAF2454404.1"/>
    </source>
</evidence>
<feature type="compositionally biased region" description="Low complexity" evidence="1">
    <location>
        <begin position="320"/>
        <end position="331"/>
    </location>
</feature>
<dbReference type="GO" id="GO:0000993">
    <property type="term" value="F:RNA polymerase II complex binding"/>
    <property type="evidence" value="ECO:0007669"/>
    <property type="project" value="InterPro"/>
</dbReference>
<evidence type="ECO:0000259" key="2">
    <source>
        <dbReference type="PROSITE" id="PS51391"/>
    </source>
</evidence>
<dbReference type="GO" id="GO:0003729">
    <property type="term" value="F:mRNA binding"/>
    <property type="evidence" value="ECO:0007669"/>
    <property type="project" value="InterPro"/>
</dbReference>
<protein>
    <recommendedName>
        <fullName evidence="2">CID domain-containing protein</fullName>
    </recommendedName>
</protein>
<proteinExistence type="predicted"/>
<dbReference type="PROSITE" id="PS51391">
    <property type="entry name" value="CID"/>
    <property type="match status" value="1"/>
</dbReference>
<feature type="region of interest" description="Disordered" evidence="1">
    <location>
        <begin position="320"/>
        <end position="355"/>
    </location>
</feature>
<dbReference type="AlphaFoldDB" id="A0A6A6NSH0"/>
<dbReference type="GO" id="GO:0005849">
    <property type="term" value="C:mRNA cleavage factor complex"/>
    <property type="evidence" value="ECO:0007669"/>
    <property type="project" value="InterPro"/>
</dbReference>
<sequence>MSTTPPPSEEVAQDFRDALEDLKINSRPEISNLTIIAKENTEHAQAISNTLEEHINTTRPEFKLPALYVLDSIVKNVGTPYTVYLGRNLYKTFMGAYTLVDNPTRRAMEGLLKTWKQPVPESTDTRPVFSHELTRQIENALIRFRTKVLSQQRTTSGAGPGNHQMMHRPPLAGAGAFQNPYNAPPPGYPPGYPPRSSSTPQPLPGAIPTPPQQQHGAFPGDPRAQMRSPRPNATGTPTPQNQREPSAEEATAQLGRDMEPLIDATKGVFAANPYDALVQRRLQALLDLQQIIKGGRLSVEDVGKIRKQLVELAGKGWGHLGAQPGQQQQQQGGVGTGQMGLGLQQPPQQQQQQHPQLPILTGLAGAAPPVMPPAASTPLNLPFLAAAASQQQRSQQHTPVPAPAAPAQTSTPLSLPQLLAQFPQRPPSTPTPSAAPSLAPPPPQHSANTNLFEALQSAGILPRQGQAQPPPTQQQQQQQQPAPQGLPMGLSSLLAGLTGPSAAGTPVVGATPLGARPATGGGGGGAAAAAAAMGSGPDDTPQLTAASLARPRQGRVDRELYPSAVRACQECGRRFRVEPRAGSGQAGWQAAVQAARELKARHLDWHFRVKTKLAEENARGLQRDWYVDEREWIHFREADSILLPSDAADPSGAGASALVNAAATTAAASASARLSSLSPAPGADPSSSSAAAAAVNKASAAAGKQGGASLPAAASASASAPSAPHVPVPTDPALRESTCWICHDGFRGVWLDEAQDWGGGGMFLYEVEMGPTGW</sequence>
<dbReference type="EMBL" id="MU001691">
    <property type="protein sequence ID" value="KAF2454404.1"/>
    <property type="molecule type" value="Genomic_DNA"/>
</dbReference>
<dbReference type="InterPro" id="IPR008942">
    <property type="entry name" value="ENTH_VHS"/>
</dbReference>
<feature type="compositionally biased region" description="Low complexity" evidence="1">
    <location>
        <begin position="387"/>
        <end position="396"/>
    </location>
</feature>
<keyword evidence="4" id="KW-1185">Reference proteome</keyword>
<dbReference type="Pfam" id="PF11526">
    <property type="entry name" value="Pfc11_Clp1_ID"/>
    <property type="match status" value="1"/>
</dbReference>
<feature type="domain" description="CID" evidence="2">
    <location>
        <begin position="7"/>
        <end position="145"/>
    </location>
</feature>
<dbReference type="GO" id="GO:0005737">
    <property type="term" value="C:cytoplasm"/>
    <property type="evidence" value="ECO:0007669"/>
    <property type="project" value="TreeGrafter"/>
</dbReference>
<dbReference type="Pfam" id="PF04818">
    <property type="entry name" value="CID"/>
    <property type="match status" value="1"/>
</dbReference>
<organism evidence="3 4">
    <name type="scientific">Lineolata rhizophorae</name>
    <dbReference type="NCBI Taxonomy" id="578093"/>
    <lineage>
        <taxon>Eukaryota</taxon>
        <taxon>Fungi</taxon>
        <taxon>Dikarya</taxon>
        <taxon>Ascomycota</taxon>
        <taxon>Pezizomycotina</taxon>
        <taxon>Dothideomycetes</taxon>
        <taxon>Dothideomycetes incertae sedis</taxon>
        <taxon>Lineolatales</taxon>
        <taxon>Lineolataceae</taxon>
        <taxon>Lineolata</taxon>
    </lineage>
</organism>
<feature type="compositionally biased region" description="Low complexity" evidence="1">
    <location>
        <begin position="509"/>
        <end position="518"/>
    </location>
</feature>
<reference evidence="3" key="1">
    <citation type="journal article" date="2020" name="Stud. Mycol.">
        <title>101 Dothideomycetes genomes: a test case for predicting lifestyles and emergence of pathogens.</title>
        <authorList>
            <person name="Haridas S."/>
            <person name="Albert R."/>
            <person name="Binder M."/>
            <person name="Bloem J."/>
            <person name="Labutti K."/>
            <person name="Salamov A."/>
            <person name="Andreopoulos B."/>
            <person name="Baker S."/>
            <person name="Barry K."/>
            <person name="Bills G."/>
            <person name="Bluhm B."/>
            <person name="Cannon C."/>
            <person name="Castanera R."/>
            <person name="Culley D."/>
            <person name="Daum C."/>
            <person name="Ezra D."/>
            <person name="Gonzalez J."/>
            <person name="Henrissat B."/>
            <person name="Kuo A."/>
            <person name="Liang C."/>
            <person name="Lipzen A."/>
            <person name="Lutzoni F."/>
            <person name="Magnuson J."/>
            <person name="Mondo S."/>
            <person name="Nolan M."/>
            <person name="Ohm R."/>
            <person name="Pangilinan J."/>
            <person name="Park H.-J."/>
            <person name="Ramirez L."/>
            <person name="Alfaro M."/>
            <person name="Sun H."/>
            <person name="Tritt A."/>
            <person name="Yoshinaga Y."/>
            <person name="Zwiers L.-H."/>
            <person name="Turgeon B."/>
            <person name="Goodwin S."/>
            <person name="Spatafora J."/>
            <person name="Crous P."/>
            <person name="Grigoriev I."/>
        </authorList>
    </citation>
    <scope>NUCLEOTIDE SEQUENCE</scope>
    <source>
        <strain evidence="3">ATCC 16933</strain>
    </source>
</reference>
<feature type="compositionally biased region" description="Low complexity" evidence="1">
    <location>
        <begin position="527"/>
        <end position="537"/>
    </location>
</feature>
<name>A0A6A6NSH0_9PEZI</name>
<accession>A0A6A6NSH0</accession>
<dbReference type="Proteomes" id="UP000799766">
    <property type="component" value="Unassembled WGS sequence"/>
</dbReference>
<feature type="region of interest" description="Disordered" evidence="1">
    <location>
        <begin position="462"/>
        <end position="540"/>
    </location>
</feature>
<feature type="compositionally biased region" description="Pro residues" evidence="1">
    <location>
        <begin position="182"/>
        <end position="193"/>
    </location>
</feature>
<feature type="compositionally biased region" description="Pro residues" evidence="1">
    <location>
        <begin position="201"/>
        <end position="211"/>
    </location>
</feature>
<gene>
    <name evidence="3" type="ORF">BDY21DRAFT_374021</name>
</gene>
<dbReference type="Gene3D" id="1.25.40.90">
    <property type="match status" value="1"/>
</dbReference>
<feature type="compositionally biased region" description="Polar residues" evidence="1">
    <location>
        <begin position="231"/>
        <end position="244"/>
    </location>
</feature>
<dbReference type="OrthoDB" id="343582at2759"/>
<dbReference type="GO" id="GO:0006369">
    <property type="term" value="P:termination of RNA polymerase II transcription"/>
    <property type="evidence" value="ECO:0007669"/>
    <property type="project" value="InterPro"/>
</dbReference>
<dbReference type="CDD" id="cd16982">
    <property type="entry name" value="CID_Pcf11"/>
    <property type="match status" value="1"/>
</dbReference>
<evidence type="ECO:0000313" key="4">
    <source>
        <dbReference type="Proteomes" id="UP000799766"/>
    </source>
</evidence>
<dbReference type="GO" id="GO:0031124">
    <property type="term" value="P:mRNA 3'-end processing"/>
    <property type="evidence" value="ECO:0007669"/>
    <property type="project" value="InterPro"/>
</dbReference>
<evidence type="ECO:0000256" key="1">
    <source>
        <dbReference type="SAM" id="MobiDB-lite"/>
    </source>
</evidence>
<dbReference type="InterPro" id="IPR047415">
    <property type="entry name" value="Pcf11_CID"/>
</dbReference>
<dbReference type="SUPFAM" id="SSF48464">
    <property type="entry name" value="ENTH/VHS domain"/>
    <property type="match status" value="1"/>
</dbReference>
<dbReference type="FunFam" id="1.25.40.90:FF:000016">
    <property type="entry name" value="mRNA cleavage factor complex component Pcf11"/>
    <property type="match status" value="1"/>
</dbReference>
<dbReference type="InterPro" id="IPR045154">
    <property type="entry name" value="PCF11-like"/>
</dbReference>
<dbReference type="PANTHER" id="PTHR15921">
    <property type="entry name" value="PRE-MRNA CLEAVAGE COMPLEX II"/>
    <property type="match status" value="1"/>
</dbReference>
<dbReference type="SMART" id="SM00582">
    <property type="entry name" value="RPR"/>
    <property type="match status" value="1"/>
</dbReference>
<feature type="region of interest" description="Disordered" evidence="1">
    <location>
        <begin position="387"/>
        <end position="448"/>
    </location>
</feature>
<feature type="compositionally biased region" description="Low complexity" evidence="1">
    <location>
        <begin position="341"/>
        <end position="355"/>
    </location>
</feature>